<feature type="domain" description="Protein-glutamine gamma-glutamyltransferase-like C-terminal" evidence="3">
    <location>
        <begin position="178"/>
        <end position="243"/>
    </location>
</feature>
<accession>A0A9X1QXA8</accession>
<dbReference type="InterPro" id="IPR025403">
    <property type="entry name" value="TgpA-like_C"/>
</dbReference>
<evidence type="ECO:0000259" key="3">
    <source>
        <dbReference type="Pfam" id="PF13559"/>
    </source>
</evidence>
<dbReference type="AlphaFoldDB" id="A0A9X1QXA8"/>
<reference evidence="4" key="1">
    <citation type="submission" date="2021-09" db="EMBL/GenBank/DDBJ databases">
        <title>Genome of Aequorivita sp. strain F47161.</title>
        <authorList>
            <person name="Wang Y."/>
        </authorList>
    </citation>
    <scope>NUCLEOTIDE SEQUENCE</scope>
    <source>
        <strain evidence="4">F47161</strain>
    </source>
</reference>
<evidence type="ECO:0000256" key="2">
    <source>
        <dbReference type="SAM" id="SignalP"/>
    </source>
</evidence>
<proteinExistence type="predicted"/>
<gene>
    <name evidence="4" type="ORF">K8089_04585</name>
</gene>
<dbReference type="EMBL" id="JAIRBA010000006">
    <property type="protein sequence ID" value="MCG2418289.1"/>
    <property type="molecule type" value="Genomic_DNA"/>
</dbReference>
<evidence type="ECO:0000313" key="5">
    <source>
        <dbReference type="Proteomes" id="UP001139461"/>
    </source>
</evidence>
<name>A0A9X1QXA8_9FLAO</name>
<dbReference type="Pfam" id="PF13559">
    <property type="entry name" value="DUF4129"/>
    <property type="match status" value="1"/>
</dbReference>
<evidence type="ECO:0000313" key="4">
    <source>
        <dbReference type="EMBL" id="MCG2418289.1"/>
    </source>
</evidence>
<evidence type="ECO:0000256" key="1">
    <source>
        <dbReference type="SAM" id="Phobius"/>
    </source>
</evidence>
<keyword evidence="2" id="KW-0732">Signal</keyword>
<keyword evidence="1" id="KW-0812">Transmembrane</keyword>
<feature type="chain" id="PRO_5040899110" evidence="2">
    <location>
        <begin position="20"/>
        <end position="256"/>
    </location>
</feature>
<organism evidence="4 5">
    <name type="scientific">Aequorivita vitellina</name>
    <dbReference type="NCBI Taxonomy" id="2874475"/>
    <lineage>
        <taxon>Bacteria</taxon>
        <taxon>Pseudomonadati</taxon>
        <taxon>Bacteroidota</taxon>
        <taxon>Flavobacteriia</taxon>
        <taxon>Flavobacteriales</taxon>
        <taxon>Flavobacteriaceae</taxon>
        <taxon>Aequorivita</taxon>
    </lineage>
</organism>
<feature type="signal peptide" evidence="2">
    <location>
        <begin position="1"/>
        <end position="19"/>
    </location>
</feature>
<feature type="transmembrane region" description="Helical" evidence="1">
    <location>
        <begin position="101"/>
        <end position="126"/>
    </location>
</feature>
<keyword evidence="5" id="KW-1185">Reference proteome</keyword>
<comment type="caution">
    <text evidence="4">The sequence shown here is derived from an EMBL/GenBank/DDBJ whole genome shotgun (WGS) entry which is preliminary data.</text>
</comment>
<keyword evidence="1" id="KW-0472">Membrane</keyword>
<dbReference type="Proteomes" id="UP001139461">
    <property type="component" value="Unassembled WGS sequence"/>
</dbReference>
<sequence>MRKSVFILLFLLCAVFSYATPVLQDCIAEKIEKEVQYDKTKNLIPPIFSSETIKKYKSEKAFDYTEHPVTENWWTQFKTWVWQLWLKFWHWLFGDFEAGGFISFLVHMFPYLIVFAMLVFAIWLFYKLNPGATFFKSKEKPGVFFSEEEEIIKSKNIKKLIEKALAKKDYRLAVRYYYLLILKKLTDAELINYEFDKTNSEYFTEITSEEINLGFRKVTTLYDYIWYGNFAVTEEDYLKAQKAFVSLENQMPKNID</sequence>
<dbReference type="RefSeq" id="WP_237602106.1">
    <property type="nucleotide sequence ID" value="NZ_JAIRBA010000006.1"/>
</dbReference>
<protein>
    <submittedName>
        <fullName evidence="4">DUF4129 domain-containing protein</fullName>
    </submittedName>
</protein>
<keyword evidence="1" id="KW-1133">Transmembrane helix</keyword>